<keyword evidence="2" id="KW-1185">Reference proteome</keyword>
<dbReference type="InterPro" id="IPR024078">
    <property type="entry name" value="LmbE-like_dom_sf"/>
</dbReference>
<dbReference type="SUPFAM" id="SSF102588">
    <property type="entry name" value="LmbE-like"/>
    <property type="match status" value="1"/>
</dbReference>
<dbReference type="GO" id="GO:0016787">
    <property type="term" value="F:hydrolase activity"/>
    <property type="evidence" value="ECO:0007669"/>
    <property type="project" value="UniProtKB-KW"/>
</dbReference>
<organism evidence="1 2">
    <name type="scientific">Roseomonas elaeocarpi</name>
    <dbReference type="NCBI Taxonomy" id="907779"/>
    <lineage>
        <taxon>Bacteria</taxon>
        <taxon>Pseudomonadati</taxon>
        <taxon>Pseudomonadota</taxon>
        <taxon>Alphaproteobacteria</taxon>
        <taxon>Acetobacterales</taxon>
        <taxon>Roseomonadaceae</taxon>
        <taxon>Roseomonas</taxon>
    </lineage>
</organism>
<dbReference type="EMBL" id="JBHLUN010000005">
    <property type="protein sequence ID" value="MFC0407853.1"/>
    <property type="molecule type" value="Genomic_DNA"/>
</dbReference>
<sequence>MKAADFLREAEHLPIAGLDGVLPGGGTVLVVAPHPDDESLGCGGLLALLTDAGRPGRVLIVSDGAASHPNSRTHPPARVAAIRREEATAALGALGMGPDRLVMLGLPDGAVPHDGPGFDAAVTAMANLLRRDGAEAVAVSWEHDPHPDHLASWRMARAAAREAGVRLLAYPIWGWRHLYTEIGPLPPLDLDGPPRGWRLDIAAVLPRKQAAVAAHVSQTTRLISDDPHGFMLSPEVLALFERPWEVLLEIAA</sequence>
<keyword evidence="1" id="KW-0378">Hydrolase</keyword>
<dbReference type="PANTHER" id="PTHR12993">
    <property type="entry name" value="N-ACETYLGLUCOSAMINYL-PHOSPHATIDYLINOSITOL DE-N-ACETYLASE-RELATED"/>
    <property type="match status" value="1"/>
</dbReference>
<gene>
    <name evidence="1" type="ORF">ACFFGY_06300</name>
</gene>
<dbReference type="PANTHER" id="PTHR12993:SF29">
    <property type="entry name" value="BLR3841 PROTEIN"/>
    <property type="match status" value="1"/>
</dbReference>
<dbReference type="Gene3D" id="3.40.50.10320">
    <property type="entry name" value="LmbE-like"/>
    <property type="match status" value="1"/>
</dbReference>
<dbReference type="Pfam" id="PF02585">
    <property type="entry name" value="PIG-L"/>
    <property type="match status" value="1"/>
</dbReference>
<evidence type="ECO:0000313" key="2">
    <source>
        <dbReference type="Proteomes" id="UP001589865"/>
    </source>
</evidence>
<dbReference type="InterPro" id="IPR003737">
    <property type="entry name" value="GlcNAc_PI_deacetylase-related"/>
</dbReference>
<protein>
    <submittedName>
        <fullName evidence="1">PIG-L deacetylase family protein</fullName>
        <ecNumber evidence="1">3.5.1.-</ecNumber>
    </submittedName>
</protein>
<comment type="caution">
    <text evidence="1">The sequence shown here is derived from an EMBL/GenBank/DDBJ whole genome shotgun (WGS) entry which is preliminary data.</text>
</comment>
<name>A0ABV6JQ47_9PROT</name>
<dbReference type="Proteomes" id="UP001589865">
    <property type="component" value="Unassembled WGS sequence"/>
</dbReference>
<dbReference type="EC" id="3.5.1.-" evidence="1"/>
<dbReference type="RefSeq" id="WP_377043580.1">
    <property type="nucleotide sequence ID" value="NZ_JBHLUN010000005.1"/>
</dbReference>
<accession>A0ABV6JQ47</accession>
<proteinExistence type="predicted"/>
<reference evidence="1 2" key="1">
    <citation type="submission" date="2024-09" db="EMBL/GenBank/DDBJ databases">
        <authorList>
            <person name="Sun Q."/>
            <person name="Mori K."/>
        </authorList>
    </citation>
    <scope>NUCLEOTIDE SEQUENCE [LARGE SCALE GENOMIC DNA]</scope>
    <source>
        <strain evidence="1 2">TBRC 5777</strain>
    </source>
</reference>
<evidence type="ECO:0000313" key="1">
    <source>
        <dbReference type="EMBL" id="MFC0407853.1"/>
    </source>
</evidence>